<dbReference type="GO" id="GO:0043770">
    <property type="term" value="F:demethylmenaquinone methyltransferase activity"/>
    <property type="evidence" value="ECO:0007669"/>
    <property type="project" value="UniProtKB-EC"/>
</dbReference>
<dbReference type="PROSITE" id="PS51608">
    <property type="entry name" value="SAM_MT_UBIE"/>
    <property type="match status" value="1"/>
</dbReference>
<keyword evidence="4" id="KW-0474">Menaquinone biosynthesis</keyword>
<dbReference type="SUPFAM" id="SSF53335">
    <property type="entry name" value="S-adenosyl-L-methionine-dependent methyltransferases"/>
    <property type="match status" value="1"/>
</dbReference>
<dbReference type="PANTHER" id="PTHR43591">
    <property type="entry name" value="METHYLTRANSFERASE"/>
    <property type="match status" value="1"/>
</dbReference>
<proteinExistence type="inferred from homology"/>
<reference evidence="5 6" key="1">
    <citation type="submission" date="2021-03" db="EMBL/GenBank/DDBJ databases">
        <title>Human Oral Microbial Genomes.</title>
        <authorList>
            <person name="Johnston C.D."/>
            <person name="Chen T."/>
            <person name="Dewhirst F.E."/>
        </authorList>
    </citation>
    <scope>NUCLEOTIDE SEQUENCE [LARGE SCALE GENOMIC DNA]</scope>
    <source>
        <strain evidence="5 6">DSMZ 100122</strain>
    </source>
</reference>
<keyword evidence="3 4" id="KW-0949">S-adenosyl-L-methionine</keyword>
<feature type="binding site" evidence="4">
    <location>
        <position position="82"/>
    </location>
    <ligand>
        <name>S-adenosyl-L-methionine</name>
        <dbReference type="ChEBI" id="CHEBI:59789"/>
    </ligand>
</feature>
<dbReference type="Pfam" id="PF01209">
    <property type="entry name" value="Ubie_methyltran"/>
    <property type="match status" value="1"/>
</dbReference>
<feature type="binding site" evidence="4">
    <location>
        <begin position="104"/>
        <end position="105"/>
    </location>
    <ligand>
        <name>S-adenosyl-L-methionine</name>
        <dbReference type="ChEBI" id="CHEBI:59789"/>
    </ligand>
</feature>
<dbReference type="PROSITE" id="PS01183">
    <property type="entry name" value="UBIE_1"/>
    <property type="match status" value="1"/>
</dbReference>
<dbReference type="HAMAP" id="MF_01813">
    <property type="entry name" value="MenG_UbiE_methyltr"/>
    <property type="match status" value="1"/>
</dbReference>
<evidence type="ECO:0000256" key="2">
    <source>
        <dbReference type="ARBA" id="ARBA00022679"/>
    </source>
</evidence>
<dbReference type="InterPro" id="IPR004033">
    <property type="entry name" value="UbiE/COQ5_MeTrFase"/>
</dbReference>
<accession>A0ABX7Y722</accession>
<organism evidence="5 6">
    <name type="scientific">Arachnia rubra</name>
    <dbReference type="NCBI Taxonomy" id="1547448"/>
    <lineage>
        <taxon>Bacteria</taxon>
        <taxon>Bacillati</taxon>
        <taxon>Actinomycetota</taxon>
        <taxon>Actinomycetes</taxon>
        <taxon>Propionibacteriales</taxon>
        <taxon>Propionibacteriaceae</taxon>
        <taxon>Arachnia</taxon>
    </lineage>
</organism>
<dbReference type="InterPro" id="IPR023576">
    <property type="entry name" value="UbiE/COQ5_MeTrFase_CS"/>
</dbReference>
<sequence>MQPTRADLDKKRAEVSAMFDGVAARYDLLNSLLSFGQDRSWRRETIAAVDARPGERILDLAAGTGTSSLPFQEAGAHVFPTDLSMGMLTVGKRQQPGLAFVRGDALALPYADCVFDAVTISYGLRNVEDTAAALRELLRVTKPGGRLVIAEFSTPVSPALRAAYAKGVLRLLPLAARISSNPVAYGYLAESILAWPAQERLADLIADCGWQDVEWKNLTGGIVALHRAWK</sequence>
<evidence type="ECO:0000256" key="3">
    <source>
        <dbReference type="ARBA" id="ARBA00022691"/>
    </source>
</evidence>
<feature type="binding site" evidence="4">
    <location>
        <position position="121"/>
    </location>
    <ligand>
        <name>S-adenosyl-L-methionine</name>
        <dbReference type="ChEBI" id="CHEBI:59789"/>
    </ligand>
</feature>
<dbReference type="PROSITE" id="PS01184">
    <property type="entry name" value="UBIE_2"/>
    <property type="match status" value="1"/>
</dbReference>
<dbReference type="Proteomes" id="UP000678513">
    <property type="component" value="Chromosome"/>
</dbReference>
<dbReference type="NCBIfam" id="TIGR01934">
    <property type="entry name" value="MenG_MenH_UbiE"/>
    <property type="match status" value="1"/>
</dbReference>
<gene>
    <name evidence="4" type="primary">menG</name>
    <name evidence="5" type="ORF">J5A65_03885</name>
</gene>
<dbReference type="PANTHER" id="PTHR43591:SF24">
    <property type="entry name" value="2-METHOXY-6-POLYPRENYL-1,4-BENZOQUINOL METHYLASE, MITOCHONDRIAL"/>
    <property type="match status" value="1"/>
</dbReference>
<dbReference type="CDD" id="cd02440">
    <property type="entry name" value="AdoMet_MTases"/>
    <property type="match status" value="1"/>
</dbReference>
<comment type="catalytic activity">
    <reaction evidence="4">
        <text>a 2-demethylmenaquinol + S-adenosyl-L-methionine = a menaquinol + S-adenosyl-L-homocysteine + H(+)</text>
        <dbReference type="Rhea" id="RHEA:42640"/>
        <dbReference type="Rhea" id="RHEA-COMP:9539"/>
        <dbReference type="Rhea" id="RHEA-COMP:9563"/>
        <dbReference type="ChEBI" id="CHEBI:15378"/>
        <dbReference type="ChEBI" id="CHEBI:18151"/>
        <dbReference type="ChEBI" id="CHEBI:55437"/>
        <dbReference type="ChEBI" id="CHEBI:57856"/>
        <dbReference type="ChEBI" id="CHEBI:59789"/>
        <dbReference type="EC" id="2.1.1.163"/>
    </reaction>
</comment>
<evidence type="ECO:0000313" key="6">
    <source>
        <dbReference type="Proteomes" id="UP000678513"/>
    </source>
</evidence>
<keyword evidence="1 4" id="KW-0489">Methyltransferase</keyword>
<dbReference type="GO" id="GO:0032259">
    <property type="term" value="P:methylation"/>
    <property type="evidence" value="ECO:0007669"/>
    <property type="project" value="UniProtKB-KW"/>
</dbReference>
<comment type="function">
    <text evidence="4">Methyltransferase required for the conversion of demethylmenaquinol (DMKH2) to menaquinol (MKH2).</text>
</comment>
<keyword evidence="6" id="KW-1185">Reference proteome</keyword>
<dbReference type="RefSeq" id="WP_212325550.1">
    <property type="nucleotide sequence ID" value="NZ_AP024463.1"/>
</dbReference>
<feature type="binding site" evidence="4">
    <location>
        <position position="64"/>
    </location>
    <ligand>
        <name>S-adenosyl-L-methionine</name>
        <dbReference type="ChEBI" id="CHEBI:59789"/>
    </ligand>
</feature>
<dbReference type="Gene3D" id="3.40.50.150">
    <property type="entry name" value="Vaccinia Virus protein VP39"/>
    <property type="match status" value="1"/>
</dbReference>
<keyword evidence="2 4" id="KW-0808">Transferase</keyword>
<comment type="pathway">
    <text evidence="4">Quinol/quinone metabolism; menaquinone biosynthesis; menaquinol from 1,4-dihydroxy-2-naphthoate: step 2/2.</text>
</comment>
<dbReference type="NCBIfam" id="NF001241">
    <property type="entry name" value="PRK00216.1-2"/>
    <property type="match status" value="1"/>
</dbReference>
<dbReference type="EC" id="2.1.1.163" evidence="4"/>
<dbReference type="EMBL" id="CP072384">
    <property type="protein sequence ID" value="QUC08882.1"/>
    <property type="molecule type" value="Genomic_DNA"/>
</dbReference>
<protein>
    <recommendedName>
        <fullName evidence="4">Demethylmenaquinone methyltransferase</fullName>
        <ecNumber evidence="4">2.1.1.163</ecNumber>
    </recommendedName>
</protein>
<evidence type="ECO:0000313" key="5">
    <source>
        <dbReference type="EMBL" id="QUC08882.1"/>
    </source>
</evidence>
<name>A0ABX7Y722_9ACTN</name>
<dbReference type="InterPro" id="IPR029063">
    <property type="entry name" value="SAM-dependent_MTases_sf"/>
</dbReference>
<evidence type="ECO:0000256" key="1">
    <source>
        <dbReference type="ARBA" id="ARBA00022603"/>
    </source>
</evidence>
<evidence type="ECO:0000256" key="4">
    <source>
        <dbReference type="HAMAP-Rule" id="MF_01813"/>
    </source>
</evidence>
<comment type="similarity">
    <text evidence="4">Belongs to the class I-like SAM-binding methyltransferase superfamily. MenG/UbiE family.</text>
</comment>